<sequence length="182" mass="20929">MIISFITTLIISSLSFSESQKILCDEDIDWSGVFNDSSKYGRLAQRAARSSLNSAKYRNLRNKSIKNNYNYNYNPFNEGDRQFMNQSVHEICDGGQCNIDFFLGKAYRDVRARIQSKNCSSKSESKSMMFKAVNSLVYSAKRRHINRSNRCTTYISWVFVPKSIANGKRTRTMNISAYGQML</sequence>
<evidence type="ECO:0000313" key="2">
    <source>
        <dbReference type="EMBL" id="OMJ29797.1"/>
    </source>
</evidence>
<reference evidence="3" key="1">
    <citation type="submission" date="2017-01" db="EMBL/GenBank/DDBJ databases">
        <authorList>
            <person name="Wang Y."/>
            <person name="White M."/>
            <person name="Kvist S."/>
            <person name="Moncalvo J.-M."/>
        </authorList>
    </citation>
    <scope>NUCLEOTIDE SEQUENCE [LARGE SCALE GENOMIC DNA]</scope>
    <source>
        <strain evidence="3">ID-206-W2</strain>
    </source>
</reference>
<organism evidence="2 3">
    <name type="scientific">Smittium culicis</name>
    <dbReference type="NCBI Taxonomy" id="133412"/>
    <lineage>
        <taxon>Eukaryota</taxon>
        <taxon>Fungi</taxon>
        <taxon>Fungi incertae sedis</taxon>
        <taxon>Zoopagomycota</taxon>
        <taxon>Kickxellomycotina</taxon>
        <taxon>Harpellomycetes</taxon>
        <taxon>Harpellales</taxon>
        <taxon>Legeriomycetaceae</taxon>
        <taxon>Smittium</taxon>
    </lineage>
</organism>
<keyword evidence="3" id="KW-1185">Reference proteome</keyword>
<accession>A0A1R1YSE1</accession>
<gene>
    <name evidence="2" type="ORF">AYI69_g678</name>
</gene>
<name>A0A1R1YSE1_9FUNG</name>
<proteinExistence type="predicted"/>
<dbReference type="EMBL" id="LSSM01000175">
    <property type="protein sequence ID" value="OMJ29797.1"/>
    <property type="molecule type" value="Genomic_DNA"/>
</dbReference>
<evidence type="ECO:0000256" key="1">
    <source>
        <dbReference type="SAM" id="SignalP"/>
    </source>
</evidence>
<dbReference type="Proteomes" id="UP000187429">
    <property type="component" value="Unassembled WGS sequence"/>
</dbReference>
<dbReference type="AlphaFoldDB" id="A0A1R1YSE1"/>
<protein>
    <submittedName>
        <fullName evidence="2">Uncharacterized protein</fullName>
    </submittedName>
</protein>
<comment type="caution">
    <text evidence="2">The sequence shown here is derived from an EMBL/GenBank/DDBJ whole genome shotgun (WGS) entry which is preliminary data.</text>
</comment>
<evidence type="ECO:0000313" key="3">
    <source>
        <dbReference type="Proteomes" id="UP000187429"/>
    </source>
</evidence>
<keyword evidence="1" id="KW-0732">Signal</keyword>
<feature type="chain" id="PRO_5012141869" evidence="1">
    <location>
        <begin position="20"/>
        <end position="182"/>
    </location>
</feature>
<feature type="signal peptide" evidence="1">
    <location>
        <begin position="1"/>
        <end position="19"/>
    </location>
</feature>